<dbReference type="PANTHER" id="PTHR45766">
    <property type="entry name" value="DNA ANNEALING HELICASE AND ENDONUCLEASE ZRANB3 FAMILY MEMBER"/>
    <property type="match status" value="1"/>
</dbReference>
<dbReference type="InterPro" id="IPR001650">
    <property type="entry name" value="Helicase_C-like"/>
</dbReference>
<evidence type="ECO:0000259" key="7">
    <source>
        <dbReference type="PROSITE" id="PS51194"/>
    </source>
</evidence>
<dbReference type="PANTHER" id="PTHR45766:SF6">
    <property type="entry name" value="SWI_SNF-RELATED MATRIX-ASSOCIATED ACTIN-DEPENDENT REGULATOR OF CHROMATIN SUBFAMILY A-LIKE PROTEIN 1"/>
    <property type="match status" value="1"/>
</dbReference>
<feature type="region of interest" description="Disordered" evidence="5">
    <location>
        <begin position="509"/>
        <end position="536"/>
    </location>
</feature>
<gene>
    <name evidence="9" type="primary">SMARCAL1</name>
    <name evidence="9" type="ORF">Ciccas_004335</name>
</gene>
<name>A0ABD2QBT1_9PLAT</name>
<dbReference type="InterPro" id="IPR027417">
    <property type="entry name" value="P-loop_NTPase"/>
</dbReference>
<reference evidence="9 10" key="1">
    <citation type="submission" date="2024-11" db="EMBL/GenBank/DDBJ databases">
        <title>Adaptive evolution of stress response genes in parasites aligns with host niche diversity.</title>
        <authorList>
            <person name="Hahn C."/>
            <person name="Resl P."/>
        </authorList>
    </citation>
    <scope>NUCLEOTIDE SEQUENCE [LARGE SCALE GENOMIC DNA]</scope>
    <source>
        <strain evidence="9">EGGRZ-B1_66</strain>
        <tissue evidence="9">Body</tissue>
    </source>
</reference>
<dbReference type="AlphaFoldDB" id="A0ABD2QBT1"/>
<evidence type="ECO:0000256" key="4">
    <source>
        <dbReference type="PROSITE-ProRule" id="PRU00800"/>
    </source>
</evidence>
<feature type="domain" description="HARP" evidence="8">
    <location>
        <begin position="6"/>
        <end position="79"/>
    </location>
</feature>
<dbReference type="SMART" id="SM00490">
    <property type="entry name" value="HELICc"/>
    <property type="match status" value="1"/>
</dbReference>
<accession>A0ABD2QBT1</accession>
<comment type="caution">
    <text evidence="9">The sequence shown here is derived from an EMBL/GenBank/DDBJ whole genome shotgun (WGS) entry which is preliminary data.</text>
</comment>
<proteinExistence type="inferred from homology"/>
<dbReference type="InterPro" id="IPR049730">
    <property type="entry name" value="SNF2/RAD54-like_C"/>
</dbReference>
<keyword evidence="10" id="KW-1185">Reference proteome</keyword>
<dbReference type="Pfam" id="PF07443">
    <property type="entry name" value="HARP"/>
    <property type="match status" value="1"/>
</dbReference>
<evidence type="ECO:0000313" key="10">
    <source>
        <dbReference type="Proteomes" id="UP001626550"/>
    </source>
</evidence>
<dbReference type="InterPro" id="IPR038718">
    <property type="entry name" value="SNF2-like_sf"/>
</dbReference>
<dbReference type="SUPFAM" id="SSF52540">
    <property type="entry name" value="P-loop containing nucleoside triphosphate hydrolases"/>
    <property type="match status" value="1"/>
</dbReference>
<dbReference type="InterPro" id="IPR000330">
    <property type="entry name" value="SNF2_N"/>
</dbReference>
<dbReference type="Gene3D" id="3.40.50.10810">
    <property type="entry name" value="Tandem AAA-ATPase domain"/>
    <property type="match status" value="1"/>
</dbReference>
<feature type="compositionally biased region" description="Basic and acidic residues" evidence="5">
    <location>
        <begin position="514"/>
        <end position="529"/>
    </location>
</feature>
<dbReference type="EMBL" id="JBJKFK010000447">
    <property type="protein sequence ID" value="KAL3317011.1"/>
    <property type="molecule type" value="Genomic_DNA"/>
</dbReference>
<evidence type="ECO:0000256" key="5">
    <source>
        <dbReference type="SAM" id="MobiDB-lite"/>
    </source>
</evidence>
<dbReference type="GO" id="GO:0016787">
    <property type="term" value="F:hydrolase activity"/>
    <property type="evidence" value="ECO:0007669"/>
    <property type="project" value="UniProtKB-KW"/>
</dbReference>
<evidence type="ECO:0000259" key="6">
    <source>
        <dbReference type="PROSITE" id="PS51192"/>
    </source>
</evidence>
<organism evidence="9 10">
    <name type="scientific">Cichlidogyrus casuarinus</name>
    <dbReference type="NCBI Taxonomy" id="1844966"/>
    <lineage>
        <taxon>Eukaryota</taxon>
        <taxon>Metazoa</taxon>
        <taxon>Spiralia</taxon>
        <taxon>Lophotrochozoa</taxon>
        <taxon>Platyhelminthes</taxon>
        <taxon>Monogenea</taxon>
        <taxon>Monopisthocotylea</taxon>
        <taxon>Dactylogyridea</taxon>
        <taxon>Ancyrocephalidae</taxon>
        <taxon>Cichlidogyrus</taxon>
    </lineage>
</organism>
<comment type="similarity">
    <text evidence="4">Belongs to the SNF2/RAD54 helicase family. SMARCAL1 subfamily.</text>
</comment>
<keyword evidence="2" id="KW-0378">Hydrolase</keyword>
<dbReference type="Gene3D" id="3.40.50.300">
    <property type="entry name" value="P-loop containing nucleotide triphosphate hydrolases"/>
    <property type="match status" value="1"/>
</dbReference>
<dbReference type="PROSITE" id="PS51467">
    <property type="entry name" value="HARP"/>
    <property type="match status" value="1"/>
</dbReference>
<feature type="region of interest" description="Disordered" evidence="5">
    <location>
        <begin position="568"/>
        <end position="589"/>
    </location>
</feature>
<dbReference type="Pfam" id="PF00176">
    <property type="entry name" value="SNF2-rel_dom"/>
    <property type="match status" value="1"/>
</dbReference>
<dbReference type="PROSITE" id="PS51194">
    <property type="entry name" value="HELICASE_CTER"/>
    <property type="match status" value="1"/>
</dbReference>
<comment type="subcellular location">
    <subcellularLocation>
        <location evidence="1">Nucleus</location>
    </subcellularLocation>
</comment>
<dbReference type="PROSITE" id="PS51192">
    <property type="entry name" value="HELICASE_ATP_BIND_1"/>
    <property type="match status" value="1"/>
</dbReference>
<dbReference type="CDD" id="cd18793">
    <property type="entry name" value="SF2_C_SNF"/>
    <property type="match status" value="1"/>
</dbReference>
<evidence type="ECO:0000256" key="2">
    <source>
        <dbReference type="ARBA" id="ARBA00022801"/>
    </source>
</evidence>
<evidence type="ECO:0000256" key="3">
    <source>
        <dbReference type="ARBA" id="ARBA00023242"/>
    </source>
</evidence>
<dbReference type="InterPro" id="IPR014001">
    <property type="entry name" value="Helicase_ATP-bd"/>
</dbReference>
<keyword evidence="3" id="KW-0539">Nucleus</keyword>
<evidence type="ECO:0000259" key="8">
    <source>
        <dbReference type="PROSITE" id="PS51467"/>
    </source>
</evidence>
<evidence type="ECO:0000313" key="9">
    <source>
        <dbReference type="EMBL" id="KAL3317011.1"/>
    </source>
</evidence>
<feature type="compositionally biased region" description="Basic and acidic residues" evidence="5">
    <location>
        <begin position="574"/>
        <end position="584"/>
    </location>
</feature>
<feature type="domain" description="Helicase ATP-binding" evidence="6">
    <location>
        <begin position="134"/>
        <end position="192"/>
    </location>
</feature>
<feature type="domain" description="Helicase C-terminal" evidence="7">
    <location>
        <begin position="301"/>
        <end position="459"/>
    </location>
</feature>
<dbReference type="Pfam" id="PF00271">
    <property type="entry name" value="Helicase_C"/>
    <property type="match status" value="1"/>
</dbReference>
<dbReference type="Proteomes" id="UP001626550">
    <property type="component" value="Unassembled WGS sequence"/>
</dbReference>
<dbReference type="GO" id="GO:0005634">
    <property type="term" value="C:nucleus"/>
    <property type="evidence" value="ECO:0007669"/>
    <property type="project" value="UniProtKB-SubCell"/>
</dbReference>
<protein>
    <submittedName>
        <fullName evidence="9">SWI/SNF- matrix-associated actin-dependent regulator of chromatin subfamily A-like protein 1</fullName>
    </submittedName>
</protein>
<evidence type="ECO:0000256" key="1">
    <source>
        <dbReference type="ARBA" id="ARBA00004123"/>
    </source>
</evidence>
<sequence>MPLVKREGNDKIEIKFQLISSTHFEAHLRYNAPVIDLMKKVTSAKYDPTTKNWSFHLSDYYPLLEKLKTLQNLNIGSLPLFVIKVFNKVINNKTNADLSYSAKDLLPKSLFEQLMPFQVTAVDRLDQVNYASAPFRIIIFDESHFLKNWNTVRTKTSTNLAKNAKHVILLSGTPALSRPVELFSQISIVNPEIFPTNSFHEFGLRYCQAKRVMNHWDYTGSDNLNELQILLMHCIMIRRNKTEVLEDLPPKMRKLIYLDPSKIKETKQLRQMSKETNLAKNTSPAQILEYYHETGLVKIPAVHEYILDLVESGQKFVLFAHHSEMMSNLTSLLTKRRIEFIKIDGSTNPKDRNRLVECFQNKETCQVAVLSITAACTGLTLTAAKLVVFAELAWNPGQLIQAEDRVYRIGQRESVTIQYLIAENTVDTYLWNVLEQKLKVLKQAGLNKETFDGVSKSELSSNSGNMKNILDYFEKSEAPKKQETKSTFLSPEESAQFFNDEDEEIFDMVSKSESSTHSENRKNICDHSGETAVPQKQDTISTFLSPEESAQFFNDEDEEIFDMVSKSELSTHSGDMKNIRDHSGETTPSLNQVTKSALLTPEESANFFEDEEIELIPCGGLTNGILYA</sequence>
<dbReference type="InterPro" id="IPR010003">
    <property type="entry name" value="HARP_dom"/>
</dbReference>